<keyword evidence="6" id="KW-0119">Carbohydrate metabolism</keyword>
<keyword evidence="2" id="KW-0597">Phosphoprotein</keyword>
<evidence type="ECO:0000256" key="4">
    <source>
        <dbReference type="ARBA" id="ARBA00022990"/>
    </source>
</evidence>
<comment type="subunit">
    <text evidence="8">Interacts with PPP1R15A.</text>
</comment>
<proteinExistence type="inferred from homology"/>
<evidence type="ECO:0000256" key="10">
    <source>
        <dbReference type="ARBA" id="ARBA00042082"/>
    </source>
</evidence>
<comment type="similarity">
    <text evidence="1">Belongs to the protein phosphatase inhibitor 1 family.</text>
</comment>
<evidence type="ECO:0000256" key="5">
    <source>
        <dbReference type="ARBA" id="ARBA00023272"/>
    </source>
</evidence>
<protein>
    <recommendedName>
        <fullName evidence="9">Protein phosphatase 1 regulatory subunit 1A</fullName>
    </recommendedName>
    <alternativeName>
        <fullName evidence="10">Protein phosphatase inhibitor 1</fullName>
    </alternativeName>
</protein>
<name>A0A452SXG1_URSMA</name>
<dbReference type="GO" id="GO:0035556">
    <property type="term" value="P:intracellular signal transduction"/>
    <property type="evidence" value="ECO:0007669"/>
    <property type="project" value="TreeGrafter"/>
</dbReference>
<evidence type="ECO:0000256" key="6">
    <source>
        <dbReference type="ARBA" id="ARBA00023277"/>
    </source>
</evidence>
<keyword evidence="3" id="KW-0321">Glycogen metabolism</keyword>
<dbReference type="GO" id="GO:0004864">
    <property type="term" value="F:protein phosphatase inhibitor activity"/>
    <property type="evidence" value="ECO:0007669"/>
    <property type="project" value="UniProtKB-KW"/>
</dbReference>
<dbReference type="InterPro" id="IPR008466">
    <property type="entry name" value="PPP1R1A/B/C"/>
</dbReference>
<evidence type="ECO:0000256" key="7">
    <source>
        <dbReference type="ARBA" id="ARBA00037661"/>
    </source>
</evidence>
<keyword evidence="4" id="KW-0007">Acetylation</keyword>
<dbReference type="GO" id="GO:0005737">
    <property type="term" value="C:cytoplasm"/>
    <property type="evidence" value="ECO:0007669"/>
    <property type="project" value="TreeGrafter"/>
</dbReference>
<reference evidence="11" key="1">
    <citation type="submission" date="2019-03" db="UniProtKB">
        <authorList>
            <consortium name="Ensembl"/>
        </authorList>
    </citation>
    <scope>IDENTIFICATION</scope>
</reference>
<accession>A0A452SXG1</accession>
<dbReference type="PANTHER" id="PTHR15417">
    <property type="entry name" value="PROTEIN PHOSPHATASE INHIBITOR AND DOPAMINE- AND CAMP-REGULATED NEURONAL PHOSPHOPROTEIN"/>
    <property type="match status" value="1"/>
</dbReference>
<evidence type="ECO:0000256" key="8">
    <source>
        <dbReference type="ARBA" id="ARBA00038671"/>
    </source>
</evidence>
<evidence type="ECO:0000313" key="11">
    <source>
        <dbReference type="Ensembl" id="ENSUMAP00000000141"/>
    </source>
</evidence>
<dbReference type="GO" id="GO:0005977">
    <property type="term" value="P:glycogen metabolic process"/>
    <property type="evidence" value="ECO:0007669"/>
    <property type="project" value="UniProtKB-KW"/>
</dbReference>
<evidence type="ECO:0000256" key="9">
    <source>
        <dbReference type="ARBA" id="ARBA00040692"/>
    </source>
</evidence>
<evidence type="ECO:0000256" key="2">
    <source>
        <dbReference type="ARBA" id="ARBA00022553"/>
    </source>
</evidence>
<keyword evidence="5" id="KW-0650">Protein phosphatase inhibitor</keyword>
<dbReference type="AlphaFoldDB" id="A0A452SXG1"/>
<evidence type="ECO:0000256" key="1">
    <source>
        <dbReference type="ARBA" id="ARBA00007775"/>
    </source>
</evidence>
<comment type="function">
    <text evidence="7">Inhibitor of protein-phosphatase 1. This protein may be important in hormonal control of glycogen metabolism. Hormones that elevate intracellular cAMP increase I-1 activity in many tissues. I-1 activation may impose cAMP control over proteins that are not directly phosphorylated by PKA. Following a rise in intracellular calcium, I-1 is inactivated by calcineurin (or PP2B). Does not inhibit type-2 phosphatases.</text>
</comment>
<sequence length="114" mass="12921">MLGRGWAWDGRKRTFLSASGCLFLALHSPGMPWDPIYFRLLELHLDLKAAEQIRRHFSTPETLVLTSDQSPLEIKIGSPTSTQAPLLKSTLAMSPWQWKKVSRTTPTMKNSRAQ</sequence>
<organism evidence="11">
    <name type="scientific">Ursus maritimus</name>
    <name type="common">Polar bear</name>
    <name type="synonym">Thalarctos maritimus</name>
    <dbReference type="NCBI Taxonomy" id="29073"/>
    <lineage>
        <taxon>Eukaryota</taxon>
        <taxon>Metazoa</taxon>
        <taxon>Chordata</taxon>
        <taxon>Craniata</taxon>
        <taxon>Vertebrata</taxon>
        <taxon>Euteleostomi</taxon>
        <taxon>Mammalia</taxon>
        <taxon>Eutheria</taxon>
        <taxon>Laurasiatheria</taxon>
        <taxon>Carnivora</taxon>
        <taxon>Caniformia</taxon>
        <taxon>Ursidae</taxon>
        <taxon>Ursus</taxon>
    </lineage>
</organism>
<dbReference type="Ensembl" id="ENSUMAT00000000284.1">
    <property type="protein sequence ID" value="ENSUMAP00000000141.1"/>
    <property type="gene ID" value="ENSUMAG00000000262.1"/>
</dbReference>
<dbReference type="PANTHER" id="PTHR15417:SF4">
    <property type="entry name" value="PROTEIN PHOSPHATASE 1 REGULATORY SUBUNIT 1A"/>
    <property type="match status" value="1"/>
</dbReference>
<evidence type="ECO:0000256" key="3">
    <source>
        <dbReference type="ARBA" id="ARBA00022600"/>
    </source>
</evidence>
<dbReference type="Pfam" id="PF05395">
    <property type="entry name" value="DARPP-32"/>
    <property type="match status" value="1"/>
</dbReference>